<proteinExistence type="inferred from homology"/>
<gene>
    <name evidence="10 12" type="primary">glyS</name>
    <name evidence="12" type="ORF">BBEV_1227</name>
</gene>
<evidence type="ECO:0000256" key="8">
    <source>
        <dbReference type="ARBA" id="ARBA00023146"/>
    </source>
</evidence>
<keyword evidence="3 10" id="KW-0963">Cytoplasm</keyword>
<keyword evidence="6 10" id="KW-0067">ATP-binding</keyword>
<dbReference type="GO" id="GO:0005524">
    <property type="term" value="F:ATP binding"/>
    <property type="evidence" value="ECO:0007669"/>
    <property type="project" value="UniProtKB-UniRule"/>
</dbReference>
<dbReference type="SUPFAM" id="SSF109604">
    <property type="entry name" value="HD-domain/PDEase-like"/>
    <property type="match status" value="1"/>
</dbReference>
<dbReference type="STRING" id="632773.BBEV_1227"/>
<dbReference type="Proteomes" id="UP000094463">
    <property type="component" value="Chromosome"/>
</dbReference>
<dbReference type="PROSITE" id="PS50861">
    <property type="entry name" value="AA_TRNA_LIGASE_II_GLYAB"/>
    <property type="match status" value="1"/>
</dbReference>
<dbReference type="GO" id="GO:0004820">
    <property type="term" value="F:glycine-tRNA ligase activity"/>
    <property type="evidence" value="ECO:0007669"/>
    <property type="project" value="UniProtKB-UniRule"/>
</dbReference>
<evidence type="ECO:0000256" key="2">
    <source>
        <dbReference type="ARBA" id="ARBA00008226"/>
    </source>
</evidence>
<dbReference type="GO" id="GO:0006426">
    <property type="term" value="P:glycyl-tRNA aminoacylation"/>
    <property type="evidence" value="ECO:0007669"/>
    <property type="project" value="UniProtKB-UniRule"/>
</dbReference>
<evidence type="ECO:0000256" key="1">
    <source>
        <dbReference type="ARBA" id="ARBA00004496"/>
    </source>
</evidence>
<dbReference type="PANTHER" id="PTHR30075">
    <property type="entry name" value="GLYCYL-TRNA SYNTHETASE"/>
    <property type="match status" value="1"/>
</dbReference>
<dbReference type="EC" id="6.1.1.14" evidence="10"/>
<dbReference type="HAMAP" id="MF_00255">
    <property type="entry name" value="Gly_tRNA_synth_beta"/>
    <property type="match status" value="1"/>
</dbReference>
<dbReference type="GO" id="GO:0005829">
    <property type="term" value="C:cytosol"/>
    <property type="evidence" value="ECO:0007669"/>
    <property type="project" value="TreeGrafter"/>
</dbReference>
<keyword evidence="5 10" id="KW-0547">Nucleotide-binding</keyword>
<dbReference type="GO" id="GO:0004814">
    <property type="term" value="F:arginine-tRNA ligase activity"/>
    <property type="evidence" value="ECO:0007669"/>
    <property type="project" value="InterPro"/>
</dbReference>
<evidence type="ECO:0000313" key="12">
    <source>
        <dbReference type="EMBL" id="AOM82595.1"/>
    </source>
</evidence>
<dbReference type="PATRIC" id="fig|632773.3.peg.1299"/>
<dbReference type="InterPro" id="IPR006194">
    <property type="entry name" value="Gly-tRNA-synth_heterodimer"/>
</dbReference>
<comment type="subcellular location">
    <subcellularLocation>
        <location evidence="1 10">Cytoplasm</location>
    </subcellularLocation>
</comment>
<evidence type="ECO:0000256" key="4">
    <source>
        <dbReference type="ARBA" id="ARBA00022598"/>
    </source>
</evidence>
<keyword evidence="8 10" id="KW-0030">Aminoacyl-tRNA synthetase</keyword>
<dbReference type="InterPro" id="IPR015944">
    <property type="entry name" value="Gly-tRNA-synth_bsu"/>
</dbReference>
<sequence>MNKETLLIEIGLEELPARFVTKASDELTERTRRFMDEKQITYDQIKGFSTPRRLAVEVTGVIEKQPDQEKESKGPAKKIALDENGEWTKAAVGFAKGQGSDVDHLFFKEVKGVEYVFAKTFTKGLETIQLLPELQEVVTSIPFPKNMRWGAHELRYARPIRWLTAMFGEEVIPMDIAGVLSSNVSQGHRFLGEAAVLNDASEYEHALLAQHVVVYSDSRKEAIRNQVQDLALEQGWQIPMDEGLLEEVNNLVEYPTALFGTFDERFLAIPERVLITSMREHQRYFPVKDQEGSLMPFFITIRNGDHRHLETVQKGNEKVLRARLQDAEFFYHEDLKRPLHEMTGKLDDIVYHEDLGTVSDKVARIQKLSARLADKLTLTDNQKETIQRAAGIAKADLVSQMVNEFTELEGYMGEVYALKSGESPEVAKAIREHYLPKQADDPTPSDIVGAVISVSDKLDTISGHFGLGNIPTGSQDPHGLRRQTAAVLQIFHDFSWTVSLEEVFKMALDELQENKLLKREEKDVMKSFDQFVTLRYKNLLQEAGIRYDVVDAVLATDHQNVPLIFKKASFLMEKVDNTEFKKDVEALSRVTNIAGKNPSPGEISIELFDEDAEVELHQVYKRIKPVVMKSLMDMDPESAYNALTEAAPAIHKYFDGIMVMAENEQLRQNRLNQMSELANLSQQIADFQAIVFHADQG</sequence>
<dbReference type="EMBL" id="CP012502">
    <property type="protein sequence ID" value="AOM82595.1"/>
    <property type="molecule type" value="Genomic_DNA"/>
</dbReference>
<evidence type="ECO:0000256" key="6">
    <source>
        <dbReference type="ARBA" id="ARBA00022840"/>
    </source>
</evidence>
<keyword evidence="4 10" id="KW-0436">Ligase</keyword>
<keyword evidence="13" id="KW-1185">Reference proteome</keyword>
<dbReference type="InterPro" id="IPR008909">
    <property type="entry name" value="DALR_anticod-bd"/>
</dbReference>
<name>A0A1D7QUD0_9BACI</name>
<comment type="similarity">
    <text evidence="2 10">Belongs to the class-II aminoacyl-tRNA synthetase family.</text>
</comment>
<dbReference type="OrthoDB" id="9775440at2"/>
<dbReference type="GO" id="GO:0006420">
    <property type="term" value="P:arginyl-tRNA aminoacylation"/>
    <property type="evidence" value="ECO:0007669"/>
    <property type="project" value="InterPro"/>
</dbReference>
<evidence type="ECO:0000313" key="13">
    <source>
        <dbReference type="Proteomes" id="UP000094463"/>
    </source>
</evidence>
<accession>A0A1D7QUD0</accession>
<evidence type="ECO:0000259" key="11">
    <source>
        <dbReference type="Pfam" id="PF05746"/>
    </source>
</evidence>
<comment type="subunit">
    <text evidence="10">Tetramer of two alpha and two beta subunits.</text>
</comment>
<evidence type="ECO:0000256" key="10">
    <source>
        <dbReference type="HAMAP-Rule" id="MF_00255"/>
    </source>
</evidence>
<comment type="catalytic activity">
    <reaction evidence="9 10">
        <text>tRNA(Gly) + glycine + ATP = glycyl-tRNA(Gly) + AMP + diphosphate</text>
        <dbReference type="Rhea" id="RHEA:16013"/>
        <dbReference type="Rhea" id="RHEA-COMP:9664"/>
        <dbReference type="Rhea" id="RHEA-COMP:9683"/>
        <dbReference type="ChEBI" id="CHEBI:30616"/>
        <dbReference type="ChEBI" id="CHEBI:33019"/>
        <dbReference type="ChEBI" id="CHEBI:57305"/>
        <dbReference type="ChEBI" id="CHEBI:78442"/>
        <dbReference type="ChEBI" id="CHEBI:78522"/>
        <dbReference type="ChEBI" id="CHEBI:456215"/>
        <dbReference type="EC" id="6.1.1.14"/>
    </reaction>
</comment>
<dbReference type="AlphaFoldDB" id="A0A1D7QUD0"/>
<organism evidence="12 13">
    <name type="scientific">Salisediminibacterium beveridgei</name>
    <dbReference type="NCBI Taxonomy" id="632773"/>
    <lineage>
        <taxon>Bacteria</taxon>
        <taxon>Bacillati</taxon>
        <taxon>Bacillota</taxon>
        <taxon>Bacilli</taxon>
        <taxon>Bacillales</taxon>
        <taxon>Bacillaceae</taxon>
        <taxon>Salisediminibacterium</taxon>
    </lineage>
</organism>
<dbReference type="PRINTS" id="PR01045">
    <property type="entry name" value="TRNASYNTHGB"/>
</dbReference>
<dbReference type="NCBIfam" id="TIGR00211">
    <property type="entry name" value="glyS"/>
    <property type="match status" value="1"/>
</dbReference>
<dbReference type="PANTHER" id="PTHR30075:SF2">
    <property type="entry name" value="GLYCINE--TRNA LIGASE, CHLOROPLASTIC_MITOCHONDRIAL 2"/>
    <property type="match status" value="1"/>
</dbReference>
<feature type="domain" description="DALR anticodon binding" evidence="11">
    <location>
        <begin position="586"/>
        <end position="677"/>
    </location>
</feature>
<evidence type="ECO:0000256" key="7">
    <source>
        <dbReference type="ARBA" id="ARBA00022917"/>
    </source>
</evidence>
<evidence type="ECO:0000256" key="5">
    <source>
        <dbReference type="ARBA" id="ARBA00022741"/>
    </source>
</evidence>
<evidence type="ECO:0000256" key="3">
    <source>
        <dbReference type="ARBA" id="ARBA00022490"/>
    </source>
</evidence>
<reference evidence="12 13" key="1">
    <citation type="submission" date="2015-08" db="EMBL/GenBank/DDBJ databases">
        <title>The complete genome sequence of Bacillus beveridgei MLTeJB.</title>
        <authorList>
            <person name="Hanson T.E."/>
            <person name="Mesa C."/>
            <person name="Basesman S.M."/>
            <person name="Oremland R.S."/>
        </authorList>
    </citation>
    <scope>NUCLEOTIDE SEQUENCE [LARGE SCALE GENOMIC DNA]</scope>
    <source>
        <strain evidence="12 13">MLTeJB</strain>
    </source>
</reference>
<dbReference type="Pfam" id="PF02092">
    <property type="entry name" value="tRNA_synt_2f"/>
    <property type="match status" value="1"/>
</dbReference>
<keyword evidence="7 10" id="KW-0648">Protein biosynthesis</keyword>
<dbReference type="Pfam" id="PF05746">
    <property type="entry name" value="DALR_1"/>
    <property type="match status" value="1"/>
</dbReference>
<dbReference type="RefSeq" id="WP_069364666.1">
    <property type="nucleotide sequence ID" value="NZ_CP012502.1"/>
</dbReference>
<evidence type="ECO:0000256" key="9">
    <source>
        <dbReference type="ARBA" id="ARBA00047937"/>
    </source>
</evidence>
<dbReference type="KEGG" id="bbev:BBEV_1227"/>
<protein>
    <recommendedName>
        <fullName evidence="10">Glycine--tRNA ligase beta subunit</fullName>
        <ecNumber evidence="10">6.1.1.14</ecNumber>
    </recommendedName>
    <alternativeName>
        <fullName evidence="10">Glycyl-tRNA synthetase beta subunit</fullName>
        <shortName evidence="10">GlyRS</shortName>
    </alternativeName>
</protein>